<feature type="transmembrane region" description="Helical" evidence="6">
    <location>
        <begin position="30"/>
        <end position="47"/>
    </location>
</feature>
<keyword evidence="5 6" id="KW-0472">Membrane</keyword>
<dbReference type="InterPro" id="IPR051311">
    <property type="entry name" value="DedA_domain"/>
</dbReference>
<evidence type="ECO:0000259" key="7">
    <source>
        <dbReference type="Pfam" id="PF09335"/>
    </source>
</evidence>
<evidence type="ECO:0000256" key="4">
    <source>
        <dbReference type="ARBA" id="ARBA00022989"/>
    </source>
</evidence>
<evidence type="ECO:0000256" key="5">
    <source>
        <dbReference type="ARBA" id="ARBA00023136"/>
    </source>
</evidence>
<dbReference type="EMBL" id="VSSQ01000796">
    <property type="protein sequence ID" value="MPM01434.1"/>
    <property type="molecule type" value="Genomic_DNA"/>
</dbReference>
<sequence>MDKIQIIIEYFSTYGLIFLFVVIFLEYLNFPGLGAAIIMPALGIAIAKAGINFFVALGISILAGALASYILFALSYWFGGPILTKVYNKFPKSRKSIDKVCFYVENYGDKGVLITRLIPVGRTLIPFVAGMFRMNIIKFSIYSTIGIAIWNAVFIYAGYAFGYWFI</sequence>
<dbReference type="Pfam" id="PF09335">
    <property type="entry name" value="VTT_dom"/>
    <property type="match status" value="1"/>
</dbReference>
<evidence type="ECO:0000256" key="3">
    <source>
        <dbReference type="ARBA" id="ARBA00022692"/>
    </source>
</evidence>
<reference evidence="8" key="1">
    <citation type="submission" date="2019-08" db="EMBL/GenBank/DDBJ databases">
        <authorList>
            <person name="Kucharzyk K."/>
            <person name="Murdoch R.W."/>
            <person name="Higgins S."/>
            <person name="Loffler F."/>
        </authorList>
    </citation>
    <scope>NUCLEOTIDE SEQUENCE</scope>
</reference>
<comment type="caution">
    <text evidence="8">The sequence shown here is derived from an EMBL/GenBank/DDBJ whole genome shotgun (WGS) entry which is preliminary data.</text>
</comment>
<evidence type="ECO:0000256" key="1">
    <source>
        <dbReference type="ARBA" id="ARBA00004651"/>
    </source>
</evidence>
<dbReference type="PANTHER" id="PTHR42709">
    <property type="entry name" value="ALKALINE PHOSPHATASE LIKE PROTEIN"/>
    <property type="match status" value="1"/>
</dbReference>
<name>A0A644WGK8_9ZZZZ</name>
<keyword evidence="2" id="KW-1003">Cell membrane</keyword>
<evidence type="ECO:0000313" key="8">
    <source>
        <dbReference type="EMBL" id="MPM01434.1"/>
    </source>
</evidence>
<feature type="transmembrane region" description="Helical" evidence="6">
    <location>
        <begin position="113"/>
        <end position="132"/>
    </location>
</feature>
<feature type="domain" description="VTT" evidence="7">
    <location>
        <begin position="41"/>
        <end position="159"/>
    </location>
</feature>
<gene>
    <name evidence="8" type="primary">dedA_11</name>
    <name evidence="8" type="ORF">SDC9_47674</name>
</gene>
<dbReference type="AlphaFoldDB" id="A0A644WGK8"/>
<dbReference type="GO" id="GO:0005886">
    <property type="term" value="C:plasma membrane"/>
    <property type="evidence" value="ECO:0007669"/>
    <property type="project" value="UniProtKB-SubCell"/>
</dbReference>
<evidence type="ECO:0000256" key="6">
    <source>
        <dbReference type="SAM" id="Phobius"/>
    </source>
</evidence>
<proteinExistence type="predicted"/>
<keyword evidence="4 6" id="KW-1133">Transmembrane helix</keyword>
<comment type="subcellular location">
    <subcellularLocation>
        <location evidence="1">Cell membrane</location>
        <topology evidence="1">Multi-pass membrane protein</topology>
    </subcellularLocation>
</comment>
<protein>
    <submittedName>
        <fullName evidence="8">Protein DedA</fullName>
    </submittedName>
</protein>
<dbReference type="InterPro" id="IPR032816">
    <property type="entry name" value="VTT_dom"/>
</dbReference>
<dbReference type="PANTHER" id="PTHR42709:SF6">
    <property type="entry name" value="UNDECAPRENYL PHOSPHATE TRANSPORTER A"/>
    <property type="match status" value="1"/>
</dbReference>
<organism evidence="8">
    <name type="scientific">bioreactor metagenome</name>
    <dbReference type="NCBI Taxonomy" id="1076179"/>
    <lineage>
        <taxon>unclassified sequences</taxon>
        <taxon>metagenomes</taxon>
        <taxon>ecological metagenomes</taxon>
    </lineage>
</organism>
<feature type="transmembrane region" description="Helical" evidence="6">
    <location>
        <begin position="139"/>
        <end position="165"/>
    </location>
</feature>
<feature type="transmembrane region" description="Helical" evidence="6">
    <location>
        <begin position="54"/>
        <end position="78"/>
    </location>
</feature>
<accession>A0A644WGK8</accession>
<feature type="transmembrane region" description="Helical" evidence="6">
    <location>
        <begin position="7"/>
        <end position="24"/>
    </location>
</feature>
<evidence type="ECO:0000256" key="2">
    <source>
        <dbReference type="ARBA" id="ARBA00022475"/>
    </source>
</evidence>
<keyword evidence="3 6" id="KW-0812">Transmembrane</keyword>